<gene>
    <name evidence="7" type="ORF">SISSUDRAFT_1040237</name>
</gene>
<keyword evidence="1" id="KW-0479">Metal-binding</keyword>
<dbReference type="InterPro" id="IPR002893">
    <property type="entry name" value="Znf_MYND"/>
</dbReference>
<feature type="region of interest" description="Disordered" evidence="5">
    <location>
        <begin position="383"/>
        <end position="414"/>
    </location>
</feature>
<dbReference type="AlphaFoldDB" id="A0A166I1A6"/>
<evidence type="ECO:0000256" key="2">
    <source>
        <dbReference type="ARBA" id="ARBA00022771"/>
    </source>
</evidence>
<dbReference type="Proteomes" id="UP000076798">
    <property type="component" value="Unassembled WGS sequence"/>
</dbReference>
<protein>
    <recommendedName>
        <fullName evidence="6">MYND-type domain-containing protein</fullName>
    </recommendedName>
</protein>
<dbReference type="STRING" id="1314776.A0A166I1A6"/>
<dbReference type="EMBL" id="KV428008">
    <property type="protein sequence ID" value="KZT43285.1"/>
    <property type="molecule type" value="Genomic_DNA"/>
</dbReference>
<reference evidence="7 8" key="1">
    <citation type="journal article" date="2016" name="Mol. Biol. Evol.">
        <title>Comparative Genomics of Early-Diverging Mushroom-Forming Fungi Provides Insights into the Origins of Lignocellulose Decay Capabilities.</title>
        <authorList>
            <person name="Nagy L.G."/>
            <person name="Riley R."/>
            <person name="Tritt A."/>
            <person name="Adam C."/>
            <person name="Daum C."/>
            <person name="Floudas D."/>
            <person name="Sun H."/>
            <person name="Yadav J.S."/>
            <person name="Pangilinan J."/>
            <person name="Larsson K.H."/>
            <person name="Matsuura K."/>
            <person name="Barry K."/>
            <person name="Labutti K."/>
            <person name="Kuo R."/>
            <person name="Ohm R.A."/>
            <person name="Bhattacharya S.S."/>
            <person name="Shirouzu T."/>
            <person name="Yoshinaga Y."/>
            <person name="Martin F.M."/>
            <person name="Grigoriev I.V."/>
            <person name="Hibbett D.S."/>
        </authorList>
    </citation>
    <scope>NUCLEOTIDE SEQUENCE [LARGE SCALE GENOMIC DNA]</scope>
    <source>
        <strain evidence="7 8">HHB10207 ss-3</strain>
    </source>
</reference>
<dbReference type="OrthoDB" id="4851849at2759"/>
<dbReference type="PROSITE" id="PS50865">
    <property type="entry name" value="ZF_MYND_2"/>
    <property type="match status" value="1"/>
</dbReference>
<dbReference type="Gene3D" id="6.10.140.2220">
    <property type="match status" value="1"/>
</dbReference>
<proteinExistence type="predicted"/>
<organism evidence="7 8">
    <name type="scientific">Sistotremastrum suecicum HHB10207 ss-3</name>
    <dbReference type="NCBI Taxonomy" id="1314776"/>
    <lineage>
        <taxon>Eukaryota</taxon>
        <taxon>Fungi</taxon>
        <taxon>Dikarya</taxon>
        <taxon>Basidiomycota</taxon>
        <taxon>Agaricomycotina</taxon>
        <taxon>Agaricomycetes</taxon>
        <taxon>Sistotremastrales</taxon>
        <taxon>Sistotremastraceae</taxon>
        <taxon>Sistotremastrum</taxon>
    </lineage>
</organism>
<dbReference type="GO" id="GO:0008270">
    <property type="term" value="F:zinc ion binding"/>
    <property type="evidence" value="ECO:0007669"/>
    <property type="project" value="UniProtKB-KW"/>
</dbReference>
<feature type="compositionally biased region" description="Basic and acidic residues" evidence="5">
    <location>
        <begin position="391"/>
        <end position="401"/>
    </location>
</feature>
<dbReference type="SUPFAM" id="SSF144232">
    <property type="entry name" value="HIT/MYND zinc finger-like"/>
    <property type="match status" value="1"/>
</dbReference>
<evidence type="ECO:0000313" key="8">
    <source>
        <dbReference type="Proteomes" id="UP000076798"/>
    </source>
</evidence>
<dbReference type="Pfam" id="PF01753">
    <property type="entry name" value="zf-MYND"/>
    <property type="match status" value="1"/>
</dbReference>
<evidence type="ECO:0000256" key="1">
    <source>
        <dbReference type="ARBA" id="ARBA00022723"/>
    </source>
</evidence>
<evidence type="ECO:0000256" key="5">
    <source>
        <dbReference type="SAM" id="MobiDB-lite"/>
    </source>
</evidence>
<evidence type="ECO:0000259" key="6">
    <source>
        <dbReference type="PROSITE" id="PS50865"/>
    </source>
</evidence>
<keyword evidence="3" id="KW-0862">Zinc</keyword>
<evidence type="ECO:0000256" key="3">
    <source>
        <dbReference type="ARBA" id="ARBA00022833"/>
    </source>
</evidence>
<name>A0A166I1A6_9AGAM</name>
<keyword evidence="2 4" id="KW-0863">Zinc-finger</keyword>
<sequence>MKMKDKCYVCGTATRQKCSACLKVNYCTVECQRADRVRHILGCDSPGRPITSADHLAYAVQTKLVPVDPQTISDYGFNSAQTFAEMIQLLALYADLMEGLRVKPQTLHRWQAKGVLYKEIEKTFEASEEARQSRNYQWFLGNPQFKRVRGVDVDAMVADAFLRAYHMTGGSSAVQAVDAMHEELIDWSPERLRMWVFYGDVLSAVPPQTGSDAWMHFGFGATNPEDKHLLLEIYSALVMKATHDEFREAYKSNRLADLMGQYGFQEKRDRLSLDVLDALKHGPDHNSDVWSIKTYAIWNEKGKSMEWQDRYGLSRCTTEEETSGLKNIYRKFFAQSGRRAFELAEAASAGKIYDFVTEHVRLLPQEKSILKRLTGVVPNSVLHASTPSEKIAPEKEEDPKLLEPSQLDSKPASN</sequence>
<evidence type="ECO:0000313" key="7">
    <source>
        <dbReference type="EMBL" id="KZT43285.1"/>
    </source>
</evidence>
<evidence type="ECO:0000256" key="4">
    <source>
        <dbReference type="PROSITE-ProRule" id="PRU00134"/>
    </source>
</evidence>
<dbReference type="PROSITE" id="PS01360">
    <property type="entry name" value="ZF_MYND_1"/>
    <property type="match status" value="1"/>
</dbReference>
<keyword evidence="8" id="KW-1185">Reference proteome</keyword>
<feature type="domain" description="MYND-type" evidence="6">
    <location>
        <begin position="7"/>
        <end position="43"/>
    </location>
</feature>
<accession>A0A166I1A6</accession>